<dbReference type="RefSeq" id="WP_375815237.1">
    <property type="nucleotide sequence ID" value="NZ_FZOF01000004.1"/>
</dbReference>
<evidence type="ECO:0000313" key="2">
    <source>
        <dbReference type="EMBL" id="SNS26090.1"/>
    </source>
</evidence>
<accession>A0A239D170</accession>
<dbReference type="EMBL" id="FZOF01000004">
    <property type="protein sequence ID" value="SNS26090.1"/>
    <property type="molecule type" value="Genomic_DNA"/>
</dbReference>
<keyword evidence="3" id="KW-1185">Reference proteome</keyword>
<sequence length="104" mass="11034">MATWLRRFTAARPPVRSVKAPPPGAEPARRASRERNLFEAAAAHVAASVEGDEQALEAASARVTPEALMFGISELARRAVVVLAQERGVPPRAVARSLLGLPEG</sequence>
<organism evidence="2 3">
    <name type="scientific">Actinacidiphila glaucinigra</name>
    <dbReference type="NCBI Taxonomy" id="235986"/>
    <lineage>
        <taxon>Bacteria</taxon>
        <taxon>Bacillati</taxon>
        <taxon>Actinomycetota</taxon>
        <taxon>Actinomycetes</taxon>
        <taxon>Kitasatosporales</taxon>
        <taxon>Streptomycetaceae</taxon>
        <taxon>Actinacidiphila</taxon>
    </lineage>
</organism>
<feature type="region of interest" description="Disordered" evidence="1">
    <location>
        <begin position="13"/>
        <end position="32"/>
    </location>
</feature>
<evidence type="ECO:0000313" key="3">
    <source>
        <dbReference type="Proteomes" id="UP000198280"/>
    </source>
</evidence>
<dbReference type="AlphaFoldDB" id="A0A239D170"/>
<evidence type="ECO:0000256" key="1">
    <source>
        <dbReference type="SAM" id="MobiDB-lite"/>
    </source>
</evidence>
<name>A0A239D170_9ACTN</name>
<protein>
    <submittedName>
        <fullName evidence="2">Uncharacterized protein</fullName>
    </submittedName>
</protein>
<proteinExistence type="predicted"/>
<reference evidence="2 3" key="1">
    <citation type="submission" date="2017-06" db="EMBL/GenBank/DDBJ databases">
        <authorList>
            <person name="Kim H.J."/>
            <person name="Triplett B.A."/>
        </authorList>
    </citation>
    <scope>NUCLEOTIDE SEQUENCE [LARGE SCALE GENOMIC DNA]</scope>
    <source>
        <strain evidence="2 3">CGMCC 4.1858</strain>
    </source>
</reference>
<gene>
    <name evidence="2" type="ORF">SAMN05216252_104335</name>
</gene>
<dbReference type="Proteomes" id="UP000198280">
    <property type="component" value="Unassembled WGS sequence"/>
</dbReference>